<dbReference type="RefSeq" id="XP_065671534.1">
    <property type="nucleotide sequence ID" value="XM_065815462.1"/>
</dbReference>
<evidence type="ECO:0000313" key="2">
    <source>
        <dbReference type="RefSeq" id="XP_065671534.1"/>
    </source>
</evidence>
<proteinExistence type="predicted"/>
<name>A0ABM4DAZ8_HYDVU</name>
<sequence length="281" mass="32455">MNQNKYLQLDFVFIFFSNCYIRGTLQMFWNEPIEIKKGNFLGNFTIPKEYEISFEVYLNKTVTSYANIIHFTIGRDCCDYGSRIATMFYSSDGIAEINAPINGNGNYYYYTNLITLMKWIKITIKQYLSNGHYYYAVEIDGEAVQTVQNNDARSFENVQLYVSDSWHEAPPGFLRNLMVPSVEIDNFSFYRNLISEITMSTSDVIKVPLTVIFGADAIVTYIDPSIEAYDADTCIFSCLQNAKCYSLSFSQTGRVCMLYRVNIRINQNSLSNNIDWDTYLL</sequence>
<reference evidence="2" key="1">
    <citation type="submission" date="2025-08" db="UniProtKB">
        <authorList>
            <consortium name="RefSeq"/>
        </authorList>
    </citation>
    <scope>IDENTIFICATION</scope>
</reference>
<accession>A0ABM4DAZ8</accession>
<organism evidence="1 2">
    <name type="scientific">Hydra vulgaris</name>
    <name type="common">Hydra</name>
    <name type="synonym">Hydra attenuata</name>
    <dbReference type="NCBI Taxonomy" id="6087"/>
    <lineage>
        <taxon>Eukaryota</taxon>
        <taxon>Metazoa</taxon>
        <taxon>Cnidaria</taxon>
        <taxon>Hydrozoa</taxon>
        <taxon>Hydroidolina</taxon>
        <taxon>Anthoathecata</taxon>
        <taxon>Aplanulata</taxon>
        <taxon>Hydridae</taxon>
        <taxon>Hydra</taxon>
    </lineage>
</organism>
<keyword evidence="1" id="KW-1185">Reference proteome</keyword>
<dbReference type="GeneID" id="136089454"/>
<dbReference type="Proteomes" id="UP001652625">
    <property type="component" value="Chromosome 13"/>
</dbReference>
<gene>
    <name evidence="2" type="primary">LOC136089454</name>
</gene>
<evidence type="ECO:0000313" key="1">
    <source>
        <dbReference type="Proteomes" id="UP001652625"/>
    </source>
</evidence>
<protein>
    <submittedName>
        <fullName evidence="2">Uncharacterized protein LOC136089454</fullName>
    </submittedName>
</protein>